<gene>
    <name evidence="9" type="ORF">EO244_08465</name>
</gene>
<dbReference type="GO" id="GO:0005886">
    <property type="term" value="C:plasma membrane"/>
    <property type="evidence" value="ECO:0007669"/>
    <property type="project" value="UniProtKB-SubCell"/>
</dbReference>
<feature type="transmembrane region" description="Helical" evidence="6">
    <location>
        <begin position="341"/>
        <end position="366"/>
    </location>
</feature>
<keyword evidence="3 6" id="KW-0812">Transmembrane</keyword>
<evidence type="ECO:0000256" key="1">
    <source>
        <dbReference type="ARBA" id="ARBA00004651"/>
    </source>
</evidence>
<feature type="transmembrane region" description="Helical" evidence="6">
    <location>
        <begin position="731"/>
        <end position="750"/>
    </location>
</feature>
<dbReference type="Proteomes" id="UP000289703">
    <property type="component" value="Unassembled WGS sequence"/>
</dbReference>
<keyword evidence="4 6" id="KW-1133">Transmembrane helix</keyword>
<feature type="transmembrane region" description="Helical" evidence="6">
    <location>
        <begin position="765"/>
        <end position="785"/>
    </location>
</feature>
<proteinExistence type="predicted"/>
<accession>A0A4Q1JLX5</accession>
<evidence type="ECO:0000256" key="3">
    <source>
        <dbReference type="ARBA" id="ARBA00022692"/>
    </source>
</evidence>
<name>A0A4Q1JLX5_9BACT</name>
<dbReference type="Pfam" id="PF12704">
    <property type="entry name" value="MacB_PCD"/>
    <property type="match status" value="1"/>
</dbReference>
<reference evidence="9 10" key="1">
    <citation type="submission" date="2019-01" db="EMBL/GenBank/DDBJ databases">
        <title>Ancylomarina salipaludis sp. nov., isolated from a salt marsh.</title>
        <authorList>
            <person name="Yoon J.-H."/>
        </authorList>
    </citation>
    <scope>NUCLEOTIDE SEQUENCE [LARGE SCALE GENOMIC DNA]</scope>
    <source>
        <strain evidence="9 10">SHSM-M15</strain>
    </source>
</reference>
<keyword evidence="2" id="KW-1003">Cell membrane</keyword>
<feature type="transmembrane region" description="Helical" evidence="6">
    <location>
        <begin position="296"/>
        <end position="321"/>
    </location>
</feature>
<dbReference type="Pfam" id="PF02687">
    <property type="entry name" value="FtsX"/>
    <property type="match status" value="2"/>
</dbReference>
<feature type="transmembrane region" description="Helical" evidence="6">
    <location>
        <begin position="679"/>
        <end position="703"/>
    </location>
</feature>
<dbReference type="InterPro" id="IPR025857">
    <property type="entry name" value="MacB_PCD"/>
</dbReference>
<evidence type="ECO:0000313" key="9">
    <source>
        <dbReference type="EMBL" id="RXQ95074.1"/>
    </source>
</evidence>
<feature type="transmembrane region" description="Helical" evidence="6">
    <location>
        <begin position="431"/>
        <end position="453"/>
    </location>
</feature>
<feature type="transmembrane region" description="Helical" evidence="6">
    <location>
        <begin position="386"/>
        <end position="410"/>
    </location>
</feature>
<evidence type="ECO:0000256" key="4">
    <source>
        <dbReference type="ARBA" id="ARBA00022989"/>
    </source>
</evidence>
<organism evidence="9 10">
    <name type="scientific">Ancylomarina salipaludis</name>
    <dbReference type="NCBI Taxonomy" id="2501299"/>
    <lineage>
        <taxon>Bacteria</taxon>
        <taxon>Pseudomonadati</taxon>
        <taxon>Bacteroidota</taxon>
        <taxon>Bacteroidia</taxon>
        <taxon>Marinilabiliales</taxon>
        <taxon>Marinifilaceae</taxon>
        <taxon>Ancylomarina</taxon>
    </lineage>
</organism>
<feature type="domain" description="MacB-like periplasmic core" evidence="8">
    <location>
        <begin position="28"/>
        <end position="247"/>
    </location>
</feature>
<evidence type="ECO:0000259" key="7">
    <source>
        <dbReference type="Pfam" id="PF02687"/>
    </source>
</evidence>
<dbReference type="InterPro" id="IPR050250">
    <property type="entry name" value="Macrolide_Exporter_MacB"/>
</dbReference>
<keyword evidence="10" id="KW-1185">Reference proteome</keyword>
<evidence type="ECO:0000259" key="8">
    <source>
        <dbReference type="Pfam" id="PF12704"/>
    </source>
</evidence>
<comment type="caution">
    <text evidence="9">The sequence shown here is derived from an EMBL/GenBank/DDBJ whole genome shotgun (WGS) entry which is preliminary data.</text>
</comment>
<evidence type="ECO:0000256" key="2">
    <source>
        <dbReference type="ARBA" id="ARBA00022475"/>
    </source>
</evidence>
<feature type="transmembrane region" description="Helical" evidence="6">
    <location>
        <begin position="26"/>
        <end position="49"/>
    </location>
</feature>
<evidence type="ECO:0000256" key="6">
    <source>
        <dbReference type="SAM" id="Phobius"/>
    </source>
</evidence>
<dbReference type="OrthoDB" id="1109404at2"/>
<feature type="domain" description="ABC3 transporter permease C-terminal" evidence="7">
    <location>
        <begin position="299"/>
        <end position="406"/>
    </location>
</feature>
<keyword evidence="5 6" id="KW-0472">Membrane</keyword>
<feature type="domain" description="ABC3 transporter permease C-terminal" evidence="7">
    <location>
        <begin position="682"/>
        <end position="795"/>
    </location>
</feature>
<dbReference type="GO" id="GO:0022857">
    <property type="term" value="F:transmembrane transporter activity"/>
    <property type="evidence" value="ECO:0007669"/>
    <property type="project" value="TreeGrafter"/>
</dbReference>
<evidence type="ECO:0000313" key="10">
    <source>
        <dbReference type="Proteomes" id="UP000289703"/>
    </source>
</evidence>
<dbReference type="PANTHER" id="PTHR30572">
    <property type="entry name" value="MEMBRANE COMPONENT OF TRANSPORTER-RELATED"/>
    <property type="match status" value="1"/>
</dbReference>
<dbReference type="EMBL" id="SAXA01000006">
    <property type="protein sequence ID" value="RXQ95074.1"/>
    <property type="molecule type" value="Genomic_DNA"/>
</dbReference>
<comment type="subcellular location">
    <subcellularLocation>
        <location evidence="1">Cell membrane</location>
        <topology evidence="1">Multi-pass membrane protein</topology>
    </subcellularLocation>
</comment>
<dbReference type="AlphaFoldDB" id="A0A4Q1JLX5"/>
<evidence type="ECO:0000256" key="5">
    <source>
        <dbReference type="ARBA" id="ARBA00023136"/>
    </source>
</evidence>
<dbReference type="InterPro" id="IPR003838">
    <property type="entry name" value="ABC3_permease_C"/>
</dbReference>
<dbReference type="PANTHER" id="PTHR30572:SF18">
    <property type="entry name" value="ABC-TYPE MACROLIDE FAMILY EXPORT SYSTEM PERMEASE COMPONENT 2"/>
    <property type="match status" value="1"/>
</dbReference>
<protein>
    <submittedName>
        <fullName evidence="9">ABC transporter permease</fullName>
    </submittedName>
</protein>
<sequence>MNNSKTCIMLWYHLKLSVLRLIKNRVFSVTNILGLSFGIASFFVLFIHVQNERSYDRDIKDYEQIYRVISSPSHIDDAWARSLGFIKEAAMQFPEVENATQFSHSKLETIKIHDQSVSQNDVLSVDTNFMSIFCVESLLGDLSEIVKPNVAFISERFAKKYFKSENPIGQYLEIESLQLEKGAGRYEIVGIIRNTPLKTHINYEILLSQKGSLGERYASLGTRKIQWVYNYLKLKQGVSPTIITDKILTHFNNSSLRQTRGPKDYKFNLLSLSDIHLKSDCRFELKESRTKININLFTIIAFVILLVSLINFVSLITVNLFKRSKEFGLKSSIGAHKKHLLYQVFLEVLLLCSVSIVISLLGIELIKPFINQFYEIQFDIFYDESIIYWSILIILLFSGLISVLFVRFFILKNNSTSETIKGLRSLTGKRLLQPLMIFQITIVIVLISATLLVNKQIDYLLDKPLGFNTHNIVVLRLKDFSKDPNIFANELRKKSQIESIGFTRQYFGYPTQTFSLDGFGIEGNAEMSFADYDFFKTMGIHFVHNFVNPSRDTIEGMVINNHLYKRLIDKHKTLENLNSYRSDIPLEADQRRVDIIGVVDDFNYSSAHNPIGDYIFLLGESRYNARFIHVRISPQNIKTGMKCIQDEWSKHYPKEKLEYFFMDDKIAQQYQSENILRKILMSFSILGILIGIIGISALSYFISEQRTKEIGIRKVNGAQTHEIITMLNRDFGWWVFIAFIISCPLAWYAMDKWLENFAYKTELSWWIFVLSGLIAMGIALLTVSFQSWRAATRNPVESLRYE</sequence>